<dbReference type="InterPro" id="IPR011990">
    <property type="entry name" value="TPR-like_helical_dom_sf"/>
</dbReference>
<protein>
    <recommendedName>
        <fullName evidence="2">Sel1 repeat family protein</fullName>
    </recommendedName>
</protein>
<evidence type="ECO:0008006" key="2">
    <source>
        <dbReference type="Google" id="ProtNLM"/>
    </source>
</evidence>
<organism evidence="1">
    <name type="scientific">Faunusvirus sp</name>
    <dbReference type="NCBI Taxonomy" id="2487766"/>
    <lineage>
        <taxon>Viruses</taxon>
        <taxon>Varidnaviria</taxon>
        <taxon>Bamfordvirae</taxon>
        <taxon>Nucleocytoviricota</taxon>
        <taxon>Megaviricetes</taxon>
        <taxon>Imitervirales</taxon>
        <taxon>Mimiviridae</taxon>
    </lineage>
</organism>
<dbReference type="SUPFAM" id="SSF81901">
    <property type="entry name" value="HCP-like"/>
    <property type="match status" value="1"/>
</dbReference>
<dbReference type="Gene3D" id="1.25.40.10">
    <property type="entry name" value="Tetratricopeptide repeat domain"/>
    <property type="match status" value="3"/>
</dbReference>
<evidence type="ECO:0000313" key="1">
    <source>
        <dbReference type="EMBL" id="AYV79481.1"/>
    </source>
</evidence>
<name>A0A3G4ZZN9_9VIRU</name>
<dbReference type="InterPro" id="IPR019734">
    <property type="entry name" value="TPR_rpt"/>
</dbReference>
<reference evidence="1" key="1">
    <citation type="submission" date="2018-10" db="EMBL/GenBank/DDBJ databases">
        <title>Hidden diversity of soil giant viruses.</title>
        <authorList>
            <person name="Schulz F."/>
            <person name="Alteio L."/>
            <person name="Goudeau D."/>
            <person name="Ryan E.M."/>
            <person name="Malmstrom R.R."/>
            <person name="Blanchard J."/>
            <person name="Woyke T."/>
        </authorList>
    </citation>
    <scope>NUCLEOTIDE SEQUENCE</scope>
    <source>
        <strain evidence="1">FNV1</strain>
    </source>
</reference>
<gene>
    <name evidence="1" type="ORF">Faunusvirus16_15</name>
</gene>
<dbReference type="EMBL" id="MK072147">
    <property type="protein sequence ID" value="AYV79481.1"/>
    <property type="molecule type" value="Genomic_DNA"/>
</dbReference>
<sequence length="369" mass="43598">MTDEIDNIVIKNENDALEIYMKGIICRDSNDTENMIKYYKLAANFGHTGAIVKLGQYYHSKKMYDDMLLYYFKGVALNDSYSMVAIAEYYKFCHNYGNMIKYYMMAFDIGDVCAIKDLANHYFEQQDYDCMCECYLMAVERHKDIDSMDELADHYEDIKKYDDMLKYCHMVLDNTPSDMHSADYNYRKFALQRLARYYRECKKYDKMMEYYDILVKNGDTDTFVNLADYYKITGNVALMTEYYIKAIRCGYTSAIMGLGDYYIDNKLMADGLKMFAKLQYEIYIICEENTIFMQKYISKFLDDSTTFANFFNEYGALLDSLKKKDDYIEELEIMPEGPKYAEAKERFNKNATILKCMDNNKINEGLDED</sequence>
<proteinExistence type="predicted"/>
<dbReference type="SMART" id="SM00028">
    <property type="entry name" value="TPR"/>
    <property type="match status" value="3"/>
</dbReference>
<accession>A0A3G4ZZN9</accession>